<feature type="transmembrane region" description="Helical" evidence="6">
    <location>
        <begin position="288"/>
        <end position="310"/>
    </location>
</feature>
<keyword evidence="2" id="KW-1003">Cell membrane</keyword>
<feature type="transmembrane region" description="Helical" evidence="6">
    <location>
        <begin position="259"/>
        <end position="276"/>
    </location>
</feature>
<dbReference type="STRING" id="651662.SAMN04488069_103320"/>
<comment type="subcellular location">
    <subcellularLocation>
        <location evidence="1">Cell membrane</location>
        <topology evidence="1">Multi-pass membrane protein</topology>
    </subcellularLocation>
</comment>
<accession>A0A1H3EXE1</accession>
<protein>
    <submittedName>
        <fullName evidence="7">Membrane protein involved in the export of O-antigen and teichoic acid</fullName>
    </submittedName>
</protein>
<dbReference type="EMBL" id="FNOV01000003">
    <property type="protein sequence ID" value="SDX82639.1"/>
    <property type="molecule type" value="Genomic_DNA"/>
</dbReference>
<evidence type="ECO:0000256" key="2">
    <source>
        <dbReference type="ARBA" id="ARBA00022475"/>
    </source>
</evidence>
<evidence type="ECO:0000256" key="4">
    <source>
        <dbReference type="ARBA" id="ARBA00022989"/>
    </source>
</evidence>
<reference evidence="8" key="1">
    <citation type="submission" date="2016-10" db="EMBL/GenBank/DDBJ databases">
        <authorList>
            <person name="Varghese N."/>
            <person name="Submissions S."/>
        </authorList>
    </citation>
    <scope>NUCLEOTIDE SEQUENCE [LARGE SCALE GENOMIC DNA]</scope>
    <source>
        <strain evidence="8">CGMCC 1.8975</strain>
    </source>
</reference>
<dbReference type="AlphaFoldDB" id="A0A1H3EXE1"/>
<feature type="transmembrane region" description="Helical" evidence="6">
    <location>
        <begin position="379"/>
        <end position="400"/>
    </location>
</feature>
<dbReference type="Proteomes" id="UP000199249">
    <property type="component" value="Unassembled WGS sequence"/>
</dbReference>
<dbReference type="RefSeq" id="WP_092738630.1">
    <property type="nucleotide sequence ID" value="NZ_FNOV01000003.1"/>
</dbReference>
<dbReference type="OrthoDB" id="869483at2"/>
<sequence>MRKPEAPASGTLLGTSAYIFLIRFFPTLASVVALVWLSRSTPPAFYGLYQSFWVQWQVLHVVACLGLPTLLLTYPAAVVNALVSRLSIPRLAGLLCWVSLCAVGLMLAQHYTGSPFARWQAGAFLLLNMPVAVLEAYVLLKRRFRAVALVSIGYAALFVLGHGALVHSWLSAGQMMSGLLLGNALRLAALGYLAGRQYRAASATRLVPLPAGVRQLWLHTAFNEVVQVLFRWADKLALNFLLPAALFALYFNGTLDVPFLPLLLGAAGSALLLHFGEPQLPDAERVRLLRHTAGWLGRLVFPLFFFLVLFRHELFGVVFAHRYDAAVPLFLLSSLVLPLRAYNFTALLQHKAQGRTISTGAVLDLALALLLMYPLYRWLGLGGVALAFVISTWCQAAYYLGCTARLLNRPWPELLPWRTWAAQLVGFGLGLAALHAALARWLPETAVLVWGAGAVALLLLLQLWQLRRSA</sequence>
<feature type="transmembrane region" description="Helical" evidence="6">
    <location>
        <begin position="325"/>
        <end position="342"/>
    </location>
</feature>
<dbReference type="PANTHER" id="PTHR30250">
    <property type="entry name" value="PST FAMILY PREDICTED COLANIC ACID TRANSPORTER"/>
    <property type="match status" value="1"/>
</dbReference>
<feature type="transmembrane region" description="Helical" evidence="6">
    <location>
        <begin position="12"/>
        <end position="37"/>
    </location>
</feature>
<evidence type="ECO:0000256" key="5">
    <source>
        <dbReference type="ARBA" id="ARBA00023136"/>
    </source>
</evidence>
<feature type="transmembrane region" description="Helical" evidence="6">
    <location>
        <begin position="57"/>
        <end position="79"/>
    </location>
</feature>
<proteinExistence type="predicted"/>
<feature type="transmembrane region" description="Helical" evidence="6">
    <location>
        <begin position="236"/>
        <end position="253"/>
    </location>
</feature>
<evidence type="ECO:0000256" key="6">
    <source>
        <dbReference type="SAM" id="Phobius"/>
    </source>
</evidence>
<keyword evidence="8" id="KW-1185">Reference proteome</keyword>
<gene>
    <name evidence="7" type="ORF">SAMN04488069_103320</name>
</gene>
<feature type="transmembrane region" description="Helical" evidence="6">
    <location>
        <begin position="420"/>
        <end position="441"/>
    </location>
</feature>
<feature type="transmembrane region" description="Helical" evidence="6">
    <location>
        <begin position="147"/>
        <end position="170"/>
    </location>
</feature>
<keyword evidence="4 6" id="KW-1133">Transmembrane helix</keyword>
<keyword evidence="5 6" id="KW-0472">Membrane</keyword>
<feature type="transmembrane region" description="Helical" evidence="6">
    <location>
        <begin position="91"/>
        <end position="111"/>
    </location>
</feature>
<feature type="transmembrane region" description="Helical" evidence="6">
    <location>
        <begin position="447"/>
        <end position="464"/>
    </location>
</feature>
<organism evidence="7 8">
    <name type="scientific">Hymenobacter psychrophilus</name>
    <dbReference type="NCBI Taxonomy" id="651662"/>
    <lineage>
        <taxon>Bacteria</taxon>
        <taxon>Pseudomonadati</taxon>
        <taxon>Bacteroidota</taxon>
        <taxon>Cytophagia</taxon>
        <taxon>Cytophagales</taxon>
        <taxon>Hymenobacteraceae</taxon>
        <taxon>Hymenobacter</taxon>
    </lineage>
</organism>
<dbReference type="InterPro" id="IPR050833">
    <property type="entry name" value="Poly_Biosynth_Transport"/>
</dbReference>
<feature type="transmembrane region" description="Helical" evidence="6">
    <location>
        <begin position="117"/>
        <end position="140"/>
    </location>
</feature>
<dbReference type="PANTHER" id="PTHR30250:SF11">
    <property type="entry name" value="O-ANTIGEN TRANSPORTER-RELATED"/>
    <property type="match status" value="1"/>
</dbReference>
<name>A0A1H3EXE1_9BACT</name>
<keyword evidence="3 6" id="KW-0812">Transmembrane</keyword>
<feature type="transmembrane region" description="Helical" evidence="6">
    <location>
        <begin position="354"/>
        <end position="373"/>
    </location>
</feature>
<dbReference type="GO" id="GO:0005886">
    <property type="term" value="C:plasma membrane"/>
    <property type="evidence" value="ECO:0007669"/>
    <property type="project" value="UniProtKB-SubCell"/>
</dbReference>
<evidence type="ECO:0000256" key="1">
    <source>
        <dbReference type="ARBA" id="ARBA00004651"/>
    </source>
</evidence>
<feature type="transmembrane region" description="Helical" evidence="6">
    <location>
        <begin position="176"/>
        <end position="195"/>
    </location>
</feature>
<evidence type="ECO:0000313" key="7">
    <source>
        <dbReference type="EMBL" id="SDX82639.1"/>
    </source>
</evidence>
<evidence type="ECO:0000313" key="8">
    <source>
        <dbReference type="Proteomes" id="UP000199249"/>
    </source>
</evidence>
<evidence type="ECO:0000256" key="3">
    <source>
        <dbReference type="ARBA" id="ARBA00022692"/>
    </source>
</evidence>